<protein>
    <submittedName>
        <fullName evidence="1">Uncharacterized protein</fullName>
    </submittedName>
</protein>
<comment type="caution">
    <text evidence="1">The sequence shown here is derived from an EMBL/GenBank/DDBJ whole genome shotgun (WGS) entry which is preliminary data.</text>
</comment>
<dbReference type="EMBL" id="VISQ01000001">
    <property type="protein sequence ID" value="TVZ68424.1"/>
    <property type="molecule type" value="Genomic_DNA"/>
</dbReference>
<reference evidence="1" key="2">
    <citation type="submission" date="2019-08" db="EMBL/GenBank/DDBJ databases">
        <title>Investigation of anaerobic lignin degradation for improved lignocellulosic biofuels.</title>
        <authorList>
            <person name="Deangelis K.PhD."/>
        </authorList>
    </citation>
    <scope>NUCLEOTIDE SEQUENCE [LARGE SCALE GENOMIC DNA]</scope>
    <source>
        <strain evidence="1">128R</strain>
    </source>
</reference>
<name>A0A542BKH0_SERFO</name>
<proteinExistence type="predicted"/>
<accession>A0A542BKH0</accession>
<organism evidence="1">
    <name type="scientific">Serratia fonticola</name>
    <dbReference type="NCBI Taxonomy" id="47917"/>
    <lineage>
        <taxon>Bacteria</taxon>
        <taxon>Pseudomonadati</taxon>
        <taxon>Pseudomonadota</taxon>
        <taxon>Gammaproteobacteria</taxon>
        <taxon>Enterobacterales</taxon>
        <taxon>Yersiniaceae</taxon>
        <taxon>Serratia</taxon>
    </lineage>
</organism>
<evidence type="ECO:0000313" key="1">
    <source>
        <dbReference type="EMBL" id="TVZ68424.1"/>
    </source>
</evidence>
<dbReference type="InterPro" id="IPR017853">
    <property type="entry name" value="GH"/>
</dbReference>
<dbReference type="OrthoDB" id="6503743at2"/>
<gene>
    <name evidence="1" type="ORF">FHU10_0857</name>
</gene>
<dbReference type="AlphaFoldDB" id="A0A542BKH0"/>
<reference evidence="1" key="1">
    <citation type="submission" date="2019-06" db="EMBL/GenBank/DDBJ databases">
        <authorList>
            <person name="Deangelis K."/>
            <person name="Huntemann M."/>
            <person name="Clum A."/>
            <person name="Pillay M."/>
            <person name="Palaniappan K."/>
            <person name="Varghese N."/>
            <person name="Mikhailova N."/>
            <person name="Stamatis D."/>
            <person name="Reddy T."/>
            <person name="Daum C."/>
            <person name="Shapiro N."/>
            <person name="Ivanova N."/>
            <person name="Kyrpides N."/>
            <person name="Woyke T."/>
        </authorList>
    </citation>
    <scope>NUCLEOTIDE SEQUENCE [LARGE SCALE GENOMIC DNA]</scope>
    <source>
        <strain evidence="1">128R</strain>
    </source>
</reference>
<sequence>MWETRALELNNQDIWNWPSVCRLVNYASQHGFNTIVIGQADLFGKLVFPKGYTALHYNDSVSSQQRARCVYLNRLALYCHEQGLRFYLQAKELGFPTELLLSHQYLLDSKQGVIFDVDFWCRWLTDKVRSVCQGIPALTGLIIALSSTDGLLPITRPKWDIDLSDEPVNVRQPLQSFVIYRRCFQALNQVVAAQNKHLVLRVFPASNDDLGTVLDAIESLPPTVSVSIKLTPERFWPVFPNNPALLLVTTRDVWVDIDLAGEEVGWGVMPFLRIDELIGRLLWCQSGNPRITGAICKTSWESVDNHWIAETLSECNLFACSQLLGNGAGKTQEQLLDLWLAERYGWCPDEPVARRFQQLLEQATQMLYQAIYVRDHVFHRHSQLPESYGQAVWSLYSQLARNHWLPGSAQDIHFTRGDPQKSMENLTRIAQEKDEIAAGAQKLCAQALDFADNAAFPAALYHLWQEEWQGLALYCQMFTHAQKAFFTLHFAREVENSWSMREICHINVQALYQCAFEMEVLCQQMNDASPGFYVMFDSARVRSLADSLSSELSALRH</sequence>
<dbReference type="SUPFAM" id="SSF51445">
    <property type="entry name" value="(Trans)glycosidases"/>
    <property type="match status" value="1"/>
</dbReference>